<sequence length="93" mass="11416">MGMYYTILVILFIIIILSLILNLLTSPITWIIIAALVIWSSIKRYLYKKQLEEFNKEFQRKTEEKRKTYYNQEQYYRGNEDIIDVDYKEYEDD</sequence>
<proteinExistence type="predicted"/>
<dbReference type="RefSeq" id="WP_092355354.1">
    <property type="nucleotide sequence ID" value="NZ_CAJTPY010000073.1"/>
</dbReference>
<keyword evidence="1" id="KW-0812">Transmembrane</keyword>
<protein>
    <submittedName>
        <fullName evidence="2">Uncharacterized protein</fullName>
    </submittedName>
</protein>
<accession>A0A1I0GKL7</accession>
<keyword evidence="3" id="KW-1185">Reference proteome</keyword>
<dbReference type="Proteomes" id="UP000198558">
    <property type="component" value="Unassembled WGS sequence"/>
</dbReference>
<organism evidence="2 3">
    <name type="scientific">Thomasclavelia cocleata</name>
    <dbReference type="NCBI Taxonomy" id="69824"/>
    <lineage>
        <taxon>Bacteria</taxon>
        <taxon>Bacillati</taxon>
        <taxon>Bacillota</taxon>
        <taxon>Erysipelotrichia</taxon>
        <taxon>Erysipelotrichales</taxon>
        <taxon>Coprobacillaceae</taxon>
        <taxon>Thomasclavelia</taxon>
    </lineage>
</organism>
<dbReference type="OrthoDB" id="1655523at2"/>
<keyword evidence="1" id="KW-1133">Transmembrane helix</keyword>
<evidence type="ECO:0000313" key="3">
    <source>
        <dbReference type="Proteomes" id="UP000198558"/>
    </source>
</evidence>
<dbReference type="AlphaFoldDB" id="A0A1I0GKL7"/>
<dbReference type="GeneID" id="78289038"/>
<evidence type="ECO:0000313" key="2">
    <source>
        <dbReference type="EMBL" id="SET70916.1"/>
    </source>
</evidence>
<keyword evidence="1" id="KW-0472">Membrane</keyword>
<name>A0A1I0GKL7_9FIRM</name>
<feature type="transmembrane region" description="Helical" evidence="1">
    <location>
        <begin position="6"/>
        <end position="39"/>
    </location>
</feature>
<reference evidence="3" key="1">
    <citation type="submission" date="2016-10" db="EMBL/GenBank/DDBJ databases">
        <authorList>
            <person name="Varghese N."/>
            <person name="Submissions S."/>
        </authorList>
    </citation>
    <scope>NUCLEOTIDE SEQUENCE [LARGE SCALE GENOMIC DNA]</scope>
    <source>
        <strain evidence="3">DSM 1551</strain>
    </source>
</reference>
<gene>
    <name evidence="2" type="ORF">SAMN04489758_1315</name>
</gene>
<dbReference type="EMBL" id="FOIN01000031">
    <property type="protein sequence ID" value="SET70916.1"/>
    <property type="molecule type" value="Genomic_DNA"/>
</dbReference>
<evidence type="ECO:0000256" key="1">
    <source>
        <dbReference type="SAM" id="Phobius"/>
    </source>
</evidence>